<name>A0A2I0HFK6_PUNGR</name>
<evidence type="ECO:0000313" key="2">
    <source>
        <dbReference type="Proteomes" id="UP000233551"/>
    </source>
</evidence>
<evidence type="ECO:0000313" key="1">
    <source>
        <dbReference type="EMBL" id="PKI26167.1"/>
    </source>
</evidence>
<reference evidence="1 2" key="1">
    <citation type="submission" date="2017-11" db="EMBL/GenBank/DDBJ databases">
        <title>De-novo sequencing of pomegranate (Punica granatum L.) genome.</title>
        <authorList>
            <person name="Akparov Z."/>
            <person name="Amiraslanov A."/>
            <person name="Hajiyeva S."/>
            <person name="Abbasov M."/>
            <person name="Kaur K."/>
            <person name="Hamwieh A."/>
            <person name="Solovyev V."/>
            <person name="Salamov A."/>
            <person name="Braich B."/>
            <person name="Kosarev P."/>
            <person name="Mahmoud A."/>
            <person name="Hajiyev E."/>
            <person name="Babayeva S."/>
            <person name="Izzatullayeva V."/>
            <person name="Mammadov A."/>
            <person name="Mammadov A."/>
            <person name="Sharifova S."/>
            <person name="Ojaghi J."/>
            <person name="Eynullazada K."/>
            <person name="Bayramov B."/>
            <person name="Abdulazimova A."/>
            <person name="Shahmuradov I."/>
        </authorList>
    </citation>
    <scope>NUCLEOTIDE SEQUENCE [LARGE SCALE GENOMIC DNA]</scope>
    <source>
        <strain evidence="2">cv. AG2017</strain>
        <tissue evidence="1">Leaf</tissue>
    </source>
</reference>
<gene>
    <name evidence="1" type="ORF">CRG98_049144</name>
</gene>
<comment type="caution">
    <text evidence="1">The sequence shown here is derived from an EMBL/GenBank/DDBJ whole genome shotgun (WGS) entry which is preliminary data.</text>
</comment>
<dbReference type="AlphaFoldDB" id="A0A2I0HFK6"/>
<protein>
    <submittedName>
        <fullName evidence="1">Uncharacterized protein</fullName>
    </submittedName>
</protein>
<accession>A0A2I0HFK6</accession>
<keyword evidence="2" id="KW-1185">Reference proteome</keyword>
<sequence>MALDGSDVEELNRYLGPGQVSSDTEPVDGAGGVQVTCFSEVVNEVTLHFQIIRLPKQ</sequence>
<dbReference type="Proteomes" id="UP000233551">
    <property type="component" value="Unassembled WGS sequence"/>
</dbReference>
<feature type="non-terminal residue" evidence="1">
    <location>
        <position position="57"/>
    </location>
</feature>
<dbReference type="EMBL" id="PGOL01035938">
    <property type="protein sequence ID" value="PKI26167.1"/>
    <property type="molecule type" value="Genomic_DNA"/>
</dbReference>
<proteinExistence type="predicted"/>
<organism evidence="1 2">
    <name type="scientific">Punica granatum</name>
    <name type="common">Pomegranate</name>
    <dbReference type="NCBI Taxonomy" id="22663"/>
    <lineage>
        <taxon>Eukaryota</taxon>
        <taxon>Viridiplantae</taxon>
        <taxon>Streptophyta</taxon>
        <taxon>Embryophyta</taxon>
        <taxon>Tracheophyta</taxon>
        <taxon>Spermatophyta</taxon>
        <taxon>Magnoliopsida</taxon>
        <taxon>eudicotyledons</taxon>
        <taxon>Gunneridae</taxon>
        <taxon>Pentapetalae</taxon>
        <taxon>rosids</taxon>
        <taxon>malvids</taxon>
        <taxon>Myrtales</taxon>
        <taxon>Lythraceae</taxon>
        <taxon>Punica</taxon>
    </lineage>
</organism>